<keyword evidence="3" id="KW-1185">Reference proteome</keyword>
<dbReference type="AlphaFoldDB" id="A0AAE0MS12"/>
<evidence type="ECO:0000256" key="1">
    <source>
        <dbReference type="SAM" id="Phobius"/>
    </source>
</evidence>
<dbReference type="Proteomes" id="UP001278500">
    <property type="component" value="Unassembled WGS sequence"/>
</dbReference>
<organism evidence="2 3">
    <name type="scientific">Neurospora tetraspora</name>
    <dbReference type="NCBI Taxonomy" id="94610"/>
    <lineage>
        <taxon>Eukaryota</taxon>
        <taxon>Fungi</taxon>
        <taxon>Dikarya</taxon>
        <taxon>Ascomycota</taxon>
        <taxon>Pezizomycotina</taxon>
        <taxon>Sordariomycetes</taxon>
        <taxon>Sordariomycetidae</taxon>
        <taxon>Sordariales</taxon>
        <taxon>Sordariaceae</taxon>
        <taxon>Neurospora</taxon>
    </lineage>
</organism>
<gene>
    <name evidence="2" type="ORF">B0H65DRAFT_185268</name>
</gene>
<protein>
    <submittedName>
        <fullName evidence="2">Uncharacterized protein</fullName>
    </submittedName>
</protein>
<comment type="caution">
    <text evidence="2">The sequence shown here is derived from an EMBL/GenBank/DDBJ whole genome shotgun (WGS) entry which is preliminary data.</text>
</comment>
<accession>A0AAE0MS12</accession>
<proteinExistence type="predicted"/>
<keyword evidence="1" id="KW-0812">Transmembrane</keyword>
<dbReference type="EMBL" id="JAUEPP010000004">
    <property type="protein sequence ID" value="KAK3344781.1"/>
    <property type="molecule type" value="Genomic_DNA"/>
</dbReference>
<feature type="transmembrane region" description="Helical" evidence="1">
    <location>
        <begin position="71"/>
        <end position="102"/>
    </location>
</feature>
<name>A0AAE0MS12_9PEZI</name>
<dbReference type="GeneID" id="87858718"/>
<reference evidence="2" key="1">
    <citation type="journal article" date="2023" name="Mol. Phylogenet. Evol.">
        <title>Genome-scale phylogeny and comparative genomics of the fungal order Sordariales.</title>
        <authorList>
            <person name="Hensen N."/>
            <person name="Bonometti L."/>
            <person name="Westerberg I."/>
            <person name="Brannstrom I.O."/>
            <person name="Guillou S."/>
            <person name="Cros-Aarteil S."/>
            <person name="Calhoun S."/>
            <person name="Haridas S."/>
            <person name="Kuo A."/>
            <person name="Mondo S."/>
            <person name="Pangilinan J."/>
            <person name="Riley R."/>
            <person name="LaButti K."/>
            <person name="Andreopoulos B."/>
            <person name="Lipzen A."/>
            <person name="Chen C."/>
            <person name="Yan M."/>
            <person name="Daum C."/>
            <person name="Ng V."/>
            <person name="Clum A."/>
            <person name="Steindorff A."/>
            <person name="Ohm R.A."/>
            <person name="Martin F."/>
            <person name="Silar P."/>
            <person name="Natvig D.O."/>
            <person name="Lalanne C."/>
            <person name="Gautier V."/>
            <person name="Ament-Velasquez S.L."/>
            <person name="Kruys A."/>
            <person name="Hutchinson M.I."/>
            <person name="Powell A.J."/>
            <person name="Barry K."/>
            <person name="Miller A.N."/>
            <person name="Grigoriev I.V."/>
            <person name="Debuchy R."/>
            <person name="Gladieux P."/>
            <person name="Hiltunen Thoren M."/>
            <person name="Johannesson H."/>
        </authorList>
    </citation>
    <scope>NUCLEOTIDE SEQUENCE</scope>
    <source>
        <strain evidence="2">CBS 560.94</strain>
    </source>
</reference>
<evidence type="ECO:0000313" key="3">
    <source>
        <dbReference type="Proteomes" id="UP001278500"/>
    </source>
</evidence>
<dbReference type="RefSeq" id="XP_062681394.1">
    <property type="nucleotide sequence ID" value="XM_062821564.1"/>
</dbReference>
<feature type="transmembrane region" description="Helical" evidence="1">
    <location>
        <begin position="46"/>
        <end position="65"/>
    </location>
</feature>
<keyword evidence="1" id="KW-0472">Membrane</keyword>
<sequence>MPARNEEGEKKEKRTYNTWDSLVVTDPTTSQTIGSLSMGERTGSRVFYHLWSYVVVCVWMSSYMSRPAGKVSVSWICMGMVVGLVMAMVMAWFDLVFVHFWIRSHWAEPRKFRITPIVFFGCSGGSNCVAVGGDLSGLLGS</sequence>
<reference evidence="2" key="2">
    <citation type="submission" date="2023-06" db="EMBL/GenBank/DDBJ databases">
        <authorList>
            <consortium name="Lawrence Berkeley National Laboratory"/>
            <person name="Haridas S."/>
            <person name="Hensen N."/>
            <person name="Bonometti L."/>
            <person name="Westerberg I."/>
            <person name="Brannstrom I.O."/>
            <person name="Guillou S."/>
            <person name="Cros-Aarteil S."/>
            <person name="Calhoun S."/>
            <person name="Kuo A."/>
            <person name="Mondo S."/>
            <person name="Pangilinan J."/>
            <person name="Riley R."/>
            <person name="Labutti K."/>
            <person name="Andreopoulos B."/>
            <person name="Lipzen A."/>
            <person name="Chen C."/>
            <person name="Yanf M."/>
            <person name="Daum C."/>
            <person name="Ng V."/>
            <person name="Clum A."/>
            <person name="Steindorff A."/>
            <person name="Ohm R."/>
            <person name="Martin F."/>
            <person name="Silar P."/>
            <person name="Natvig D."/>
            <person name="Lalanne C."/>
            <person name="Gautier V."/>
            <person name="Ament-Velasquez S.L."/>
            <person name="Kruys A."/>
            <person name="Hutchinson M.I."/>
            <person name="Powell A.J."/>
            <person name="Barry K."/>
            <person name="Miller A.N."/>
            <person name="Grigoriev I.V."/>
            <person name="Debuchy R."/>
            <person name="Gladieux P."/>
            <person name="Thoren M.H."/>
            <person name="Johannesson H."/>
        </authorList>
    </citation>
    <scope>NUCLEOTIDE SEQUENCE</scope>
    <source>
        <strain evidence="2">CBS 560.94</strain>
    </source>
</reference>
<evidence type="ECO:0000313" key="2">
    <source>
        <dbReference type="EMBL" id="KAK3344781.1"/>
    </source>
</evidence>
<keyword evidence="1" id="KW-1133">Transmembrane helix</keyword>